<keyword evidence="1" id="KW-1133">Transmembrane helix</keyword>
<dbReference type="EMBL" id="CP158367">
    <property type="protein sequence ID" value="XBX74030.1"/>
    <property type="molecule type" value="Genomic_DNA"/>
</dbReference>
<reference evidence="2" key="1">
    <citation type="journal article" date="2013" name="Extremophiles">
        <title>Proteinivorax tanatarense gen. nov., sp. nov., an anaerobic, haloalkaliphilic, proteolytic bacterium isolated from a decaying algal bloom, and proposal of Proteinivoraceae fam. nov.</title>
        <authorList>
            <person name="Kevbrin V."/>
            <person name="Boltyanskaya Y."/>
            <person name="Zhilina T."/>
            <person name="Kolganova T."/>
            <person name="Lavrentjeva E."/>
            <person name="Kuznetsov B."/>
        </authorList>
    </citation>
    <scope>NUCLEOTIDE SEQUENCE</scope>
    <source>
        <strain evidence="2">Z-910T</strain>
    </source>
</reference>
<sequence>MREIIILLSVILVGAAIIGALIYFYFWFCFNGKESKWFLVNAKVVEGKQWDYRRIQLFVIFLSLLLIVGIGGLIQLQEYLFLLLNSRFFWVLSGVLAALISIIIKIVAWKKEVVEIDESHQKKLTYLAFFYVILLISLVSIGAIYNSYKVTTYGEVISDLLEEHDKVSKIEINKVSMPIDLDAATYYTTIKGSELENILKKPADMKLFKSEFIPYNDDSYEILVYTKEDNNVVTAELSKKWIIIDEEYQILSENLLYKIVTESDWQWKKK</sequence>
<proteinExistence type="predicted"/>
<accession>A0AAU7VJ84</accession>
<protein>
    <submittedName>
        <fullName evidence="2">Uncharacterized protein</fullName>
    </submittedName>
</protein>
<feature type="transmembrane region" description="Helical" evidence="1">
    <location>
        <begin position="6"/>
        <end position="28"/>
    </location>
</feature>
<name>A0AAU7VJ84_9FIRM</name>
<organism evidence="2">
    <name type="scientific">Proteinivorax tanatarense</name>
    <dbReference type="NCBI Taxonomy" id="1260629"/>
    <lineage>
        <taxon>Bacteria</taxon>
        <taxon>Bacillati</taxon>
        <taxon>Bacillota</taxon>
        <taxon>Clostridia</taxon>
        <taxon>Eubacteriales</taxon>
        <taxon>Proteinivoracaceae</taxon>
        <taxon>Proteinivorax</taxon>
    </lineage>
</organism>
<keyword evidence="1" id="KW-0472">Membrane</keyword>
<feature type="transmembrane region" description="Helical" evidence="1">
    <location>
        <begin position="88"/>
        <end position="108"/>
    </location>
</feature>
<evidence type="ECO:0000256" key="1">
    <source>
        <dbReference type="SAM" id="Phobius"/>
    </source>
</evidence>
<feature type="transmembrane region" description="Helical" evidence="1">
    <location>
        <begin position="128"/>
        <end position="148"/>
    </location>
</feature>
<reference evidence="2" key="2">
    <citation type="submission" date="2024-06" db="EMBL/GenBank/DDBJ databases">
        <authorList>
            <person name="Petrova K.O."/>
            <person name="Toshchakov S.V."/>
            <person name="Boltjanskaja Y.V."/>
            <person name="Kevbrin V."/>
        </authorList>
    </citation>
    <scope>NUCLEOTIDE SEQUENCE</scope>
    <source>
        <strain evidence="2">Z-910T</strain>
    </source>
</reference>
<gene>
    <name evidence="2" type="ORF">PRVXT_002050</name>
</gene>
<dbReference type="AlphaFoldDB" id="A0AAU7VJ84"/>
<feature type="transmembrane region" description="Helical" evidence="1">
    <location>
        <begin position="57"/>
        <end position="76"/>
    </location>
</feature>
<dbReference type="RefSeq" id="WP_350342790.1">
    <property type="nucleotide sequence ID" value="NZ_CP158367.1"/>
</dbReference>
<evidence type="ECO:0000313" key="2">
    <source>
        <dbReference type="EMBL" id="XBX74030.1"/>
    </source>
</evidence>
<keyword evidence="1" id="KW-0812">Transmembrane</keyword>